<sequence>MFSISNKHEEFFDYLMTNAENFHRGAIIAHEVMEDVSTISLHLKEIVKLEHTSAKTNQEVIFKLSRVFITPIDREDFYKLTCQLEDCIDSLQGALMRTSMYHVMEAPKAAVAMTAQIVAMGEELKNIFSLLKDIDHNEARLMRHAERLNRMESEVDHIYRQEISRLFSGDEADLLNVIRWKDILGTLEEAADHVETLGNTIKEVTMKYA</sequence>
<dbReference type="Gene3D" id="1.20.58.220">
    <property type="entry name" value="Phosphate transport system protein phou homolog 2, domain 2"/>
    <property type="match status" value="1"/>
</dbReference>
<dbReference type="Pfam" id="PF01865">
    <property type="entry name" value="PhoU_div"/>
    <property type="match status" value="1"/>
</dbReference>
<protein>
    <submittedName>
        <fullName evidence="2">DUF47 domain-containing protein</fullName>
    </submittedName>
</protein>
<dbReference type="Proteomes" id="UP000238358">
    <property type="component" value="Chromosome"/>
</dbReference>
<name>A0A1M6QMZ1_MEGEL</name>
<dbReference type="InterPro" id="IPR052912">
    <property type="entry name" value="UPF0111_domain"/>
</dbReference>
<evidence type="ECO:0000313" key="2">
    <source>
        <dbReference type="EMBL" id="AVO27079.1"/>
    </source>
</evidence>
<comment type="similarity">
    <text evidence="1">Belongs to the UPF0111 family.</text>
</comment>
<organism evidence="2 3">
    <name type="scientific">Megasphaera elsdenii</name>
    <dbReference type="NCBI Taxonomy" id="907"/>
    <lineage>
        <taxon>Bacteria</taxon>
        <taxon>Bacillati</taxon>
        <taxon>Bacillota</taxon>
        <taxon>Negativicutes</taxon>
        <taxon>Veillonellales</taxon>
        <taxon>Veillonellaceae</taxon>
        <taxon>Megasphaera</taxon>
    </lineage>
</organism>
<reference evidence="2 3" key="1">
    <citation type="journal article" date="2018" name="Genome Announc.">
        <title>Complete genomes of two Megasphaera elsdenii strains, NCIMB 702410 and ATCC 25940.</title>
        <authorList>
            <person name="Hatmaker E.A."/>
            <person name="O'Dell K."/>
            <person name="Riley L.A."/>
            <person name="Klingeman D.M."/>
            <person name="Guss A.M."/>
        </authorList>
    </citation>
    <scope>NUCLEOTIDE SEQUENCE [LARGE SCALE GENOMIC DNA]</scope>
    <source>
        <strain evidence="2 3">NCIMB702410</strain>
    </source>
</reference>
<dbReference type="OrthoDB" id="9797568at2"/>
<accession>A0A1M6QMZ1</accession>
<gene>
    <name evidence="2" type="ORF">C6Y28_05345</name>
</gene>
<dbReference type="PANTHER" id="PTHR37298:SF1">
    <property type="entry name" value="UPF0111 PROTEIN YKAA"/>
    <property type="match status" value="1"/>
</dbReference>
<dbReference type="RefSeq" id="WP_027895772.1">
    <property type="nucleotide sequence ID" value="NZ_CAMFOL010000009.1"/>
</dbReference>
<dbReference type="PANTHER" id="PTHR37298">
    <property type="entry name" value="UPF0111 PROTEIN YKAA"/>
    <property type="match status" value="1"/>
</dbReference>
<dbReference type="EMBL" id="CP027569">
    <property type="protein sequence ID" value="AVO27079.1"/>
    <property type="molecule type" value="Genomic_DNA"/>
</dbReference>
<proteinExistence type="inferred from homology"/>
<dbReference type="InterPro" id="IPR018445">
    <property type="entry name" value="Put_Phosphate_transp_reg"/>
</dbReference>
<evidence type="ECO:0000313" key="3">
    <source>
        <dbReference type="Proteomes" id="UP000238358"/>
    </source>
</evidence>
<dbReference type="InterPro" id="IPR038078">
    <property type="entry name" value="PhoU-like_sf"/>
</dbReference>
<dbReference type="AlphaFoldDB" id="A0A1M6QMZ1"/>
<evidence type="ECO:0000256" key="1">
    <source>
        <dbReference type="ARBA" id="ARBA00008591"/>
    </source>
</evidence>